<accession>A0ABW5VTW4</accession>
<feature type="transmembrane region" description="Helical" evidence="6">
    <location>
        <begin position="139"/>
        <end position="158"/>
    </location>
</feature>
<evidence type="ECO:0000256" key="1">
    <source>
        <dbReference type="ARBA" id="ARBA00004141"/>
    </source>
</evidence>
<evidence type="ECO:0000256" key="4">
    <source>
        <dbReference type="ARBA" id="ARBA00023136"/>
    </source>
</evidence>
<feature type="transmembrane region" description="Helical" evidence="6">
    <location>
        <begin position="53"/>
        <end position="71"/>
    </location>
</feature>
<keyword evidence="2 6" id="KW-0812">Transmembrane</keyword>
<comment type="caution">
    <text evidence="7">The sequence shown here is derived from an EMBL/GenBank/DDBJ whole genome shotgun (WGS) entry which is preliminary data.</text>
</comment>
<dbReference type="RefSeq" id="WP_377184141.1">
    <property type="nucleotide sequence ID" value="NZ_JBHUOG010000002.1"/>
</dbReference>
<organism evidence="7 8">
    <name type="scientific">Promicromonospora vindobonensis</name>
    <dbReference type="NCBI Taxonomy" id="195748"/>
    <lineage>
        <taxon>Bacteria</taxon>
        <taxon>Bacillati</taxon>
        <taxon>Actinomycetota</taxon>
        <taxon>Actinomycetes</taxon>
        <taxon>Micrococcales</taxon>
        <taxon>Promicromonosporaceae</taxon>
        <taxon>Promicromonospora</taxon>
    </lineage>
</organism>
<dbReference type="EMBL" id="JBHUOG010000002">
    <property type="protein sequence ID" value="MFD2794746.1"/>
    <property type="molecule type" value="Genomic_DNA"/>
</dbReference>
<keyword evidence="4 6" id="KW-0472">Membrane</keyword>
<evidence type="ECO:0000256" key="6">
    <source>
        <dbReference type="SAM" id="Phobius"/>
    </source>
</evidence>
<protein>
    <submittedName>
        <fullName evidence="7">DoxX family protein</fullName>
    </submittedName>
</protein>
<reference evidence="8" key="1">
    <citation type="journal article" date="2019" name="Int. J. Syst. Evol. Microbiol.">
        <title>The Global Catalogue of Microorganisms (GCM) 10K type strain sequencing project: providing services to taxonomists for standard genome sequencing and annotation.</title>
        <authorList>
            <consortium name="The Broad Institute Genomics Platform"/>
            <consortium name="The Broad Institute Genome Sequencing Center for Infectious Disease"/>
            <person name="Wu L."/>
            <person name="Ma J."/>
        </authorList>
    </citation>
    <scope>NUCLEOTIDE SEQUENCE [LARGE SCALE GENOMIC DNA]</scope>
    <source>
        <strain evidence="8">CCM 7044</strain>
    </source>
</reference>
<evidence type="ECO:0000313" key="8">
    <source>
        <dbReference type="Proteomes" id="UP001597479"/>
    </source>
</evidence>
<sequence length="171" mass="17983">MTIDAPGPTEVVRPVAARSAEPPPAERARRPAAVASPRGAPAWRALAERAAPVLGWVVTLAVAVNLGQGAYGQLTESERSVGMFEAIGYPASAVLLIGVLQAVAVVLYVVPWTAFLGGLLLTAYLGGAVAAHIRLEDTVTHVLTPVLYAVALWAALFLRSERIRWAVLTGR</sequence>
<evidence type="ECO:0000313" key="7">
    <source>
        <dbReference type="EMBL" id="MFD2794746.1"/>
    </source>
</evidence>
<gene>
    <name evidence="7" type="ORF">ACFS27_14400</name>
</gene>
<keyword evidence="8" id="KW-1185">Reference proteome</keyword>
<comment type="subcellular location">
    <subcellularLocation>
        <location evidence="1">Membrane</location>
        <topology evidence="1">Multi-pass membrane protein</topology>
    </subcellularLocation>
</comment>
<dbReference type="Proteomes" id="UP001597479">
    <property type="component" value="Unassembled WGS sequence"/>
</dbReference>
<feature type="region of interest" description="Disordered" evidence="5">
    <location>
        <begin position="14"/>
        <end position="33"/>
    </location>
</feature>
<name>A0ABW5VTW4_9MICO</name>
<proteinExistence type="predicted"/>
<feature type="transmembrane region" description="Helical" evidence="6">
    <location>
        <begin position="115"/>
        <end position="133"/>
    </location>
</feature>
<dbReference type="Pfam" id="PF13564">
    <property type="entry name" value="DoxX_2"/>
    <property type="match status" value="1"/>
</dbReference>
<keyword evidence="3 6" id="KW-1133">Transmembrane helix</keyword>
<evidence type="ECO:0000256" key="5">
    <source>
        <dbReference type="SAM" id="MobiDB-lite"/>
    </source>
</evidence>
<evidence type="ECO:0000256" key="3">
    <source>
        <dbReference type="ARBA" id="ARBA00022989"/>
    </source>
</evidence>
<evidence type="ECO:0000256" key="2">
    <source>
        <dbReference type="ARBA" id="ARBA00022692"/>
    </source>
</evidence>
<feature type="transmembrane region" description="Helical" evidence="6">
    <location>
        <begin position="91"/>
        <end position="110"/>
    </location>
</feature>
<dbReference type="InterPro" id="IPR032808">
    <property type="entry name" value="DoxX"/>
</dbReference>